<dbReference type="Proteomes" id="UP000532311">
    <property type="component" value="Unassembled WGS sequence"/>
</dbReference>
<organism evidence="2 3">
    <name type="scientific">Fusarium globosum</name>
    <dbReference type="NCBI Taxonomy" id="78864"/>
    <lineage>
        <taxon>Eukaryota</taxon>
        <taxon>Fungi</taxon>
        <taxon>Dikarya</taxon>
        <taxon>Ascomycota</taxon>
        <taxon>Pezizomycotina</taxon>
        <taxon>Sordariomycetes</taxon>
        <taxon>Hypocreomycetidae</taxon>
        <taxon>Hypocreales</taxon>
        <taxon>Nectriaceae</taxon>
        <taxon>Fusarium</taxon>
        <taxon>Fusarium fujikuroi species complex</taxon>
    </lineage>
</organism>
<evidence type="ECO:0000313" key="2">
    <source>
        <dbReference type="EMBL" id="KAF5699516.1"/>
    </source>
</evidence>
<comment type="caution">
    <text evidence="2">The sequence shown here is derived from an EMBL/GenBank/DDBJ whole genome shotgun (WGS) entry which is preliminary data.</text>
</comment>
<evidence type="ECO:0000256" key="1">
    <source>
        <dbReference type="SAM" id="MobiDB-lite"/>
    </source>
</evidence>
<proteinExistence type="predicted"/>
<dbReference type="AlphaFoldDB" id="A0A8H5XTY7"/>
<gene>
    <name evidence="2" type="ORF">FGLOB1_11329</name>
</gene>
<feature type="compositionally biased region" description="Polar residues" evidence="1">
    <location>
        <begin position="28"/>
        <end position="41"/>
    </location>
</feature>
<evidence type="ECO:0000313" key="3">
    <source>
        <dbReference type="Proteomes" id="UP000532311"/>
    </source>
</evidence>
<protein>
    <submittedName>
        <fullName evidence="2">Uncharacterized protein</fullName>
    </submittedName>
</protein>
<keyword evidence="3" id="KW-1185">Reference proteome</keyword>
<reference evidence="2 3" key="1">
    <citation type="submission" date="2020-05" db="EMBL/GenBank/DDBJ databases">
        <title>Identification and distribution of gene clusters putatively required for synthesis of sphingolipid metabolism inhibitors in phylogenetically diverse species of the filamentous fungus Fusarium.</title>
        <authorList>
            <person name="Kim H.-S."/>
            <person name="Busman M."/>
            <person name="Brown D.W."/>
            <person name="Divon H."/>
            <person name="Uhlig S."/>
            <person name="Proctor R.H."/>
        </authorList>
    </citation>
    <scope>NUCLEOTIDE SEQUENCE [LARGE SCALE GENOMIC DNA]</scope>
    <source>
        <strain evidence="2 3">NRRL 26131</strain>
    </source>
</reference>
<sequence>MFNDDYCEVKLFLLLHHRPDPNTRRVDQQQSEQHSYECTQSEAELQGIGSWFRPDGDKNRRTYIADQPSTYTGWLAMPGTDMENYTSTRASDLLEGSASESFRDG</sequence>
<accession>A0A8H5XTY7</accession>
<dbReference type="EMBL" id="JAAQPF010000574">
    <property type="protein sequence ID" value="KAF5699516.1"/>
    <property type="molecule type" value="Genomic_DNA"/>
</dbReference>
<feature type="region of interest" description="Disordered" evidence="1">
    <location>
        <begin position="21"/>
        <end position="41"/>
    </location>
</feature>
<name>A0A8H5XTY7_9HYPO</name>
<feature type="region of interest" description="Disordered" evidence="1">
    <location>
        <begin position="86"/>
        <end position="105"/>
    </location>
</feature>